<dbReference type="Proteomes" id="UP000701698">
    <property type="component" value="Unassembled WGS sequence"/>
</dbReference>
<gene>
    <name evidence="2" type="ORF">KC571_00970</name>
</gene>
<evidence type="ECO:0000313" key="3">
    <source>
        <dbReference type="Proteomes" id="UP000701698"/>
    </source>
</evidence>
<keyword evidence="1" id="KW-0812">Transmembrane</keyword>
<evidence type="ECO:0000256" key="1">
    <source>
        <dbReference type="SAM" id="Phobius"/>
    </source>
</evidence>
<evidence type="ECO:0000313" key="2">
    <source>
        <dbReference type="EMBL" id="MCA9389954.1"/>
    </source>
</evidence>
<organism evidence="2 3">
    <name type="scientific">candidate division WWE3 bacterium</name>
    <dbReference type="NCBI Taxonomy" id="2053526"/>
    <lineage>
        <taxon>Bacteria</taxon>
        <taxon>Katanobacteria</taxon>
    </lineage>
</organism>
<proteinExistence type="predicted"/>
<comment type="caution">
    <text evidence="2">The sequence shown here is derived from an EMBL/GenBank/DDBJ whole genome shotgun (WGS) entry which is preliminary data.</text>
</comment>
<name>A0A955LGI9_UNCKA</name>
<keyword evidence="1" id="KW-0472">Membrane</keyword>
<dbReference type="AlphaFoldDB" id="A0A955LGI9"/>
<dbReference type="InterPro" id="IPR038662">
    <property type="entry name" value="ATP_synth_F0_csu_sf"/>
</dbReference>
<reference evidence="2" key="2">
    <citation type="journal article" date="2021" name="Microbiome">
        <title>Successional dynamics and alternative stable states in a saline activated sludge microbial community over 9 years.</title>
        <authorList>
            <person name="Wang Y."/>
            <person name="Ye J."/>
            <person name="Ju F."/>
            <person name="Liu L."/>
            <person name="Boyd J.A."/>
            <person name="Deng Y."/>
            <person name="Parks D.H."/>
            <person name="Jiang X."/>
            <person name="Yin X."/>
            <person name="Woodcroft B.J."/>
            <person name="Tyson G.W."/>
            <person name="Hugenholtz P."/>
            <person name="Polz M.F."/>
            <person name="Zhang T."/>
        </authorList>
    </citation>
    <scope>NUCLEOTIDE SEQUENCE</scope>
    <source>
        <strain evidence="2">HKST-UBA01</strain>
    </source>
</reference>
<feature type="transmembrane region" description="Helical" evidence="1">
    <location>
        <begin position="88"/>
        <end position="110"/>
    </location>
</feature>
<sequence>SSIAMHVDIRANTVDPDPNVQVNLLEVLRSGLESPFLSPVASLRYLLAVLIVLASFVIGFASFSRISGNGVEALGRNPLAKRSIQATIVFNFILTAFIMFIGLGLAYLILIL</sequence>
<reference evidence="2" key="1">
    <citation type="submission" date="2020-04" db="EMBL/GenBank/DDBJ databases">
        <authorList>
            <person name="Zhang T."/>
        </authorList>
    </citation>
    <scope>NUCLEOTIDE SEQUENCE</scope>
    <source>
        <strain evidence="2">HKST-UBA01</strain>
    </source>
</reference>
<feature type="transmembrane region" description="Helical" evidence="1">
    <location>
        <begin position="45"/>
        <end position="67"/>
    </location>
</feature>
<feature type="non-terminal residue" evidence="2">
    <location>
        <position position="1"/>
    </location>
</feature>
<dbReference type="EMBL" id="JAGQKX010000013">
    <property type="protein sequence ID" value="MCA9389954.1"/>
    <property type="molecule type" value="Genomic_DNA"/>
</dbReference>
<protein>
    <submittedName>
        <fullName evidence="2">Uncharacterized protein</fullName>
    </submittedName>
</protein>
<accession>A0A955LGI9</accession>
<keyword evidence="1" id="KW-1133">Transmembrane helix</keyword>
<dbReference type="Gene3D" id="1.20.20.10">
    <property type="entry name" value="F1F0 ATP synthase subunit C"/>
    <property type="match status" value="1"/>
</dbReference>